<gene>
    <name evidence="4" type="ORF">MMYC01_208524</name>
</gene>
<feature type="transmembrane region" description="Helical" evidence="2">
    <location>
        <begin position="211"/>
        <end position="232"/>
    </location>
</feature>
<keyword evidence="3" id="KW-0732">Signal</keyword>
<comment type="caution">
    <text evidence="4">The sequence shown here is derived from an EMBL/GenBank/DDBJ whole genome shotgun (WGS) entry which is preliminary data.</text>
</comment>
<keyword evidence="2" id="KW-1133">Transmembrane helix</keyword>
<keyword evidence="2" id="KW-0812">Transmembrane</keyword>
<evidence type="ECO:0000256" key="3">
    <source>
        <dbReference type="SAM" id="SignalP"/>
    </source>
</evidence>
<evidence type="ECO:0000256" key="1">
    <source>
        <dbReference type="SAM" id="MobiDB-lite"/>
    </source>
</evidence>
<keyword evidence="2" id="KW-0472">Membrane</keyword>
<evidence type="ECO:0000313" key="4">
    <source>
        <dbReference type="EMBL" id="KXX74638.1"/>
    </source>
</evidence>
<dbReference type="VEuPathDB" id="FungiDB:MMYC01_208524"/>
<proteinExistence type="predicted"/>
<evidence type="ECO:0000256" key="2">
    <source>
        <dbReference type="SAM" id="Phobius"/>
    </source>
</evidence>
<dbReference type="Proteomes" id="UP000078237">
    <property type="component" value="Unassembled WGS sequence"/>
</dbReference>
<dbReference type="AlphaFoldDB" id="A0A175VSZ6"/>
<dbReference type="EMBL" id="LCTW02000333">
    <property type="protein sequence ID" value="KXX74638.1"/>
    <property type="molecule type" value="Genomic_DNA"/>
</dbReference>
<name>A0A175VSZ6_9PEZI</name>
<reference evidence="4 5" key="1">
    <citation type="journal article" date="2016" name="Genome Announc.">
        <title>Genome Sequence of Madurella mycetomatis mm55, Isolated from a Human Mycetoma Case in Sudan.</title>
        <authorList>
            <person name="Smit S."/>
            <person name="Derks M.F."/>
            <person name="Bervoets S."/>
            <person name="Fahal A."/>
            <person name="van Leeuwen W."/>
            <person name="van Belkum A."/>
            <person name="van de Sande W.W."/>
        </authorList>
    </citation>
    <scope>NUCLEOTIDE SEQUENCE [LARGE SCALE GENOMIC DNA]</scope>
    <source>
        <strain evidence="5">mm55</strain>
    </source>
</reference>
<evidence type="ECO:0000313" key="5">
    <source>
        <dbReference type="Proteomes" id="UP000078237"/>
    </source>
</evidence>
<feature type="compositionally biased region" description="Low complexity" evidence="1">
    <location>
        <begin position="167"/>
        <end position="188"/>
    </location>
</feature>
<feature type="chain" id="PRO_5008043267" evidence="3">
    <location>
        <begin position="21"/>
        <end position="308"/>
    </location>
</feature>
<protein>
    <submittedName>
        <fullName evidence="4">Uncharacterized protein</fullName>
    </submittedName>
</protein>
<feature type="compositionally biased region" description="Polar residues" evidence="1">
    <location>
        <begin position="189"/>
        <end position="199"/>
    </location>
</feature>
<dbReference type="OrthoDB" id="5215637at2759"/>
<keyword evidence="5" id="KW-1185">Reference proteome</keyword>
<organism evidence="4 5">
    <name type="scientific">Madurella mycetomatis</name>
    <dbReference type="NCBI Taxonomy" id="100816"/>
    <lineage>
        <taxon>Eukaryota</taxon>
        <taxon>Fungi</taxon>
        <taxon>Dikarya</taxon>
        <taxon>Ascomycota</taxon>
        <taxon>Pezizomycotina</taxon>
        <taxon>Sordariomycetes</taxon>
        <taxon>Sordariomycetidae</taxon>
        <taxon>Sordariales</taxon>
        <taxon>Sordariales incertae sedis</taxon>
        <taxon>Madurella</taxon>
    </lineage>
</organism>
<dbReference type="STRING" id="100816.A0A175VSZ6"/>
<feature type="signal peptide" evidence="3">
    <location>
        <begin position="1"/>
        <end position="20"/>
    </location>
</feature>
<sequence>MRGPRGILLLILSFSGLCWAQQRCFYPNGEEAVFPNGARAPTNFPCDPDAEDSACCGGEVGMACLTNKLCRGPDGNTIRGSCTDRNWNSLDCPQFCLGAREGGTDLISCANVTGTDTSYCCDGHRAFCCDEGVARFEVFPSSPEVFATFDAEVSQFVVIQRTTSSSALSTPTTTTTSAAALTSTSQSSNPTPDSSAQTQPAPPALSTGAQAGIGVGAGILAVALAVVAFLLLKLRKKNAQLAEMEKAQEAQQYGGPGPMHNPTEYKADIPWYQYPLGRTGLTAVQSQEMDGQGAAAELASTPNEMAYR</sequence>
<accession>A0A175VSZ6</accession>
<feature type="region of interest" description="Disordered" evidence="1">
    <location>
        <begin position="167"/>
        <end position="204"/>
    </location>
</feature>